<reference evidence="1 2" key="1">
    <citation type="submission" date="2016-10" db="EMBL/GenBank/DDBJ databases">
        <authorList>
            <person name="Varghese N."/>
            <person name="Submissions S."/>
        </authorList>
    </citation>
    <scope>NUCLEOTIDE SEQUENCE [LARGE SCALE GENOMIC DNA]</scope>
    <source>
        <strain evidence="1 2">DSM 16392</strain>
    </source>
</reference>
<proteinExistence type="predicted"/>
<organism evidence="1 2">
    <name type="scientific">Pseudovibrio ascidiaceicola</name>
    <dbReference type="NCBI Taxonomy" id="285279"/>
    <lineage>
        <taxon>Bacteria</taxon>
        <taxon>Pseudomonadati</taxon>
        <taxon>Pseudomonadota</taxon>
        <taxon>Alphaproteobacteria</taxon>
        <taxon>Hyphomicrobiales</taxon>
        <taxon>Stappiaceae</taxon>
        <taxon>Pseudovibrio</taxon>
    </lineage>
</organism>
<name>A0A1I4GAM5_9HYPH</name>
<dbReference type="EMBL" id="FOSK01000040">
    <property type="protein sequence ID" value="SFL27095.1"/>
    <property type="molecule type" value="Genomic_DNA"/>
</dbReference>
<protein>
    <submittedName>
        <fullName evidence="1">Uncharacterized protein</fullName>
    </submittedName>
</protein>
<gene>
    <name evidence="1" type="ORF">SAMN04488518_1401</name>
</gene>
<evidence type="ECO:0000313" key="1">
    <source>
        <dbReference type="EMBL" id="SFL27095.1"/>
    </source>
</evidence>
<sequence>MFIRKLKITSISILVASIVIPTLLYASNEKDKRSMKIYTFKTFPDNGNEPMLDLKFLDTIDRLAASEFYQQIFLNKHISQVREIYDKDFVLFKKGDHHAAYMNWRTSKDSELLKSNQYSISYQYSIKDPKRDAAGAGLSYDITLTVDKEDIVKDVKVTNDFYYF</sequence>
<dbReference type="RefSeq" id="WP_139226425.1">
    <property type="nucleotide sequence ID" value="NZ_FOSK01000040.1"/>
</dbReference>
<accession>A0A1I4GAM5</accession>
<keyword evidence="2" id="KW-1185">Reference proteome</keyword>
<dbReference type="Proteomes" id="UP000199598">
    <property type="component" value="Unassembled WGS sequence"/>
</dbReference>
<comment type="caution">
    <text evidence="1">The sequence shown here is derived from an EMBL/GenBank/DDBJ whole genome shotgun (WGS) entry which is preliminary data.</text>
</comment>
<evidence type="ECO:0000313" key="2">
    <source>
        <dbReference type="Proteomes" id="UP000199598"/>
    </source>
</evidence>